<dbReference type="EMBL" id="KE647334">
    <property type="protein sequence ID" value="EQB60064.1"/>
    <property type="molecule type" value="Genomic_DNA"/>
</dbReference>
<proteinExistence type="predicted"/>
<dbReference type="Gene3D" id="3.30.420.40">
    <property type="match status" value="1"/>
</dbReference>
<sequence length="129" mass="14487">MFSKSCILDLISYGKTSGINVCISGGSVQVCSVIDGYVVKKDKIEKGLVDVMDKYYRKYCEIKRSCFDVDNDSLDNVYGSGDNIDVRNVRNDSFDVRNVDVDNNGINNVENNNNINIINDIFNKNNLIL</sequence>
<dbReference type="HOGENOM" id="CLU_1949424_0_0_1"/>
<keyword evidence="2" id="KW-1185">Reference proteome</keyword>
<dbReference type="Proteomes" id="UP000053780">
    <property type="component" value="Unassembled WGS sequence"/>
</dbReference>
<evidence type="ECO:0000313" key="1">
    <source>
        <dbReference type="EMBL" id="EQB60064.1"/>
    </source>
</evidence>
<dbReference type="AlphaFoldDB" id="T0L6C5"/>
<protein>
    <submittedName>
        <fullName evidence="1">Actin-like protein</fullName>
    </submittedName>
</protein>
<accession>T0L6C5</accession>
<gene>
    <name evidence="1" type="ORF">NAPIS_ORF02403</name>
</gene>
<dbReference type="VEuPathDB" id="MicrosporidiaDB:NAPIS_ORF02403"/>
<evidence type="ECO:0000313" key="2">
    <source>
        <dbReference type="Proteomes" id="UP000053780"/>
    </source>
</evidence>
<dbReference type="OrthoDB" id="5132116at2759"/>
<name>T0L6C5_9MICR</name>
<organism evidence="1 2">
    <name type="scientific">Vairimorpha apis BRL 01</name>
    <dbReference type="NCBI Taxonomy" id="1037528"/>
    <lineage>
        <taxon>Eukaryota</taxon>
        <taxon>Fungi</taxon>
        <taxon>Fungi incertae sedis</taxon>
        <taxon>Microsporidia</taxon>
        <taxon>Nosematidae</taxon>
        <taxon>Vairimorpha</taxon>
    </lineage>
</organism>
<reference evidence="1 2" key="1">
    <citation type="journal article" date="2013" name="BMC Genomics">
        <title>Genome sequencing and comparative genomics of honey bee microsporidia, Nosema apis reveal novel insights into host-parasite interactions.</title>
        <authorList>
            <person name="Chen Yp."/>
            <person name="Pettis J.S."/>
            <person name="Zhao Y."/>
            <person name="Liu X."/>
            <person name="Tallon L.J."/>
            <person name="Sadzewicz L.D."/>
            <person name="Li R."/>
            <person name="Zheng H."/>
            <person name="Huang S."/>
            <person name="Zhang X."/>
            <person name="Hamilton M.C."/>
            <person name="Pernal S.F."/>
            <person name="Melathopoulos A.P."/>
            <person name="Yan X."/>
            <person name="Evans J.D."/>
        </authorList>
    </citation>
    <scope>NUCLEOTIDE SEQUENCE [LARGE SCALE GENOMIC DNA]</scope>
    <source>
        <strain evidence="1 2">BRL 01</strain>
    </source>
</reference>